<reference evidence="2 3" key="1">
    <citation type="journal article" date="2014" name="Nat. Genet.">
        <title>Genome sequence of the hot pepper provides insights into the evolution of pungency in Capsicum species.</title>
        <authorList>
            <person name="Kim S."/>
            <person name="Park M."/>
            <person name="Yeom S.I."/>
            <person name="Kim Y.M."/>
            <person name="Lee J.M."/>
            <person name="Lee H.A."/>
            <person name="Seo E."/>
            <person name="Choi J."/>
            <person name="Cheong K."/>
            <person name="Kim K.T."/>
            <person name="Jung K."/>
            <person name="Lee G.W."/>
            <person name="Oh S.K."/>
            <person name="Bae C."/>
            <person name="Kim S.B."/>
            <person name="Lee H.Y."/>
            <person name="Kim S.Y."/>
            <person name="Kim M.S."/>
            <person name="Kang B.C."/>
            <person name="Jo Y.D."/>
            <person name="Yang H.B."/>
            <person name="Jeong H.J."/>
            <person name="Kang W.H."/>
            <person name="Kwon J.K."/>
            <person name="Shin C."/>
            <person name="Lim J.Y."/>
            <person name="Park J.H."/>
            <person name="Huh J.H."/>
            <person name="Kim J.S."/>
            <person name="Kim B.D."/>
            <person name="Cohen O."/>
            <person name="Paran I."/>
            <person name="Suh M.C."/>
            <person name="Lee S.B."/>
            <person name="Kim Y.K."/>
            <person name="Shin Y."/>
            <person name="Noh S.J."/>
            <person name="Park J."/>
            <person name="Seo Y.S."/>
            <person name="Kwon S.Y."/>
            <person name="Kim H.A."/>
            <person name="Park J.M."/>
            <person name="Kim H.J."/>
            <person name="Choi S.B."/>
            <person name="Bosland P.W."/>
            <person name="Reeves G."/>
            <person name="Jo S.H."/>
            <person name="Lee B.W."/>
            <person name="Cho H.T."/>
            <person name="Choi H.S."/>
            <person name="Lee M.S."/>
            <person name="Yu Y."/>
            <person name="Do Choi Y."/>
            <person name="Park B.S."/>
            <person name="van Deynze A."/>
            <person name="Ashrafi H."/>
            <person name="Hill T."/>
            <person name="Kim W.T."/>
            <person name="Pai H.S."/>
            <person name="Ahn H.K."/>
            <person name="Yeam I."/>
            <person name="Giovannoni J.J."/>
            <person name="Rose J.K."/>
            <person name="Sorensen I."/>
            <person name="Lee S.J."/>
            <person name="Kim R.W."/>
            <person name="Choi I.Y."/>
            <person name="Choi B.S."/>
            <person name="Lim J.S."/>
            <person name="Lee Y.H."/>
            <person name="Choi D."/>
        </authorList>
    </citation>
    <scope>NUCLEOTIDE SEQUENCE [LARGE SCALE GENOMIC DNA]</scope>
    <source>
        <strain evidence="3">cv. CM334</strain>
    </source>
</reference>
<name>A0A2G2Y8S2_CAPAN</name>
<comment type="caution">
    <text evidence="2">The sequence shown here is derived from an EMBL/GenBank/DDBJ whole genome shotgun (WGS) entry which is preliminary data.</text>
</comment>
<organism evidence="2 3">
    <name type="scientific">Capsicum annuum</name>
    <name type="common">Capsicum pepper</name>
    <dbReference type="NCBI Taxonomy" id="4072"/>
    <lineage>
        <taxon>Eukaryota</taxon>
        <taxon>Viridiplantae</taxon>
        <taxon>Streptophyta</taxon>
        <taxon>Embryophyta</taxon>
        <taxon>Tracheophyta</taxon>
        <taxon>Spermatophyta</taxon>
        <taxon>Magnoliopsida</taxon>
        <taxon>eudicotyledons</taxon>
        <taxon>Gunneridae</taxon>
        <taxon>Pentapetalae</taxon>
        <taxon>asterids</taxon>
        <taxon>lamiids</taxon>
        <taxon>Solanales</taxon>
        <taxon>Solanaceae</taxon>
        <taxon>Solanoideae</taxon>
        <taxon>Capsiceae</taxon>
        <taxon>Capsicum</taxon>
    </lineage>
</organism>
<protein>
    <submittedName>
        <fullName evidence="2">Uncharacterized protein</fullName>
    </submittedName>
</protein>
<dbReference type="OMA" id="HHARTIY"/>
<feature type="region of interest" description="Disordered" evidence="1">
    <location>
        <begin position="1"/>
        <end position="30"/>
    </location>
</feature>
<proteinExistence type="predicted"/>
<accession>A0A2G2Y8S2</accession>
<evidence type="ECO:0000256" key="1">
    <source>
        <dbReference type="SAM" id="MobiDB-lite"/>
    </source>
</evidence>
<reference evidence="2 3" key="2">
    <citation type="journal article" date="2017" name="Genome Biol.">
        <title>New reference genome sequences of hot pepper reveal the massive evolution of plant disease-resistance genes by retroduplication.</title>
        <authorList>
            <person name="Kim S."/>
            <person name="Park J."/>
            <person name="Yeom S.I."/>
            <person name="Kim Y.M."/>
            <person name="Seo E."/>
            <person name="Kim K.T."/>
            <person name="Kim M.S."/>
            <person name="Lee J.M."/>
            <person name="Cheong K."/>
            <person name="Shin H.S."/>
            <person name="Kim S.B."/>
            <person name="Han K."/>
            <person name="Lee J."/>
            <person name="Park M."/>
            <person name="Lee H.A."/>
            <person name="Lee H.Y."/>
            <person name="Lee Y."/>
            <person name="Oh S."/>
            <person name="Lee J.H."/>
            <person name="Choi E."/>
            <person name="Choi E."/>
            <person name="Lee S.E."/>
            <person name="Jeon J."/>
            <person name="Kim H."/>
            <person name="Choi G."/>
            <person name="Song H."/>
            <person name="Lee J."/>
            <person name="Lee S.C."/>
            <person name="Kwon J.K."/>
            <person name="Lee H.Y."/>
            <person name="Koo N."/>
            <person name="Hong Y."/>
            <person name="Kim R.W."/>
            <person name="Kang W.H."/>
            <person name="Huh J.H."/>
            <person name="Kang B.C."/>
            <person name="Yang T.J."/>
            <person name="Lee Y.H."/>
            <person name="Bennetzen J.L."/>
            <person name="Choi D."/>
        </authorList>
    </citation>
    <scope>NUCLEOTIDE SEQUENCE [LARGE SCALE GENOMIC DNA]</scope>
    <source>
        <strain evidence="3">cv. CM334</strain>
    </source>
</reference>
<evidence type="ECO:0000313" key="3">
    <source>
        <dbReference type="Proteomes" id="UP000222542"/>
    </source>
</evidence>
<evidence type="ECO:0000313" key="2">
    <source>
        <dbReference type="EMBL" id="PHT66079.1"/>
    </source>
</evidence>
<dbReference type="Proteomes" id="UP000222542">
    <property type="component" value="Unassembled WGS sequence"/>
</dbReference>
<sequence length="246" mass="28554">MEPQQSKGKAKAGPSTLARKRSRPSEGQLTRVPRASPILRVQVQKFGFKAIRKDGKQWYTKHTDAKYISEVYINHASLMREYPSMVRRIEALNMNFIFYQPTECNLHLVREFYANWDPSHPEYLLKAYTQVGRSFGFGGLVTRFLRRHKVNEEELDYKPETKTDEVLGRLYGLMMMMTRTGDRPATLEELHAVELDYPLGHHARTIYRDFDMESDEEEQSDDDRADDDGDDADVAPEDMAPIVPFE</sequence>
<dbReference type="EMBL" id="AYRZ02000012">
    <property type="protein sequence ID" value="PHT66079.1"/>
    <property type="molecule type" value="Genomic_DNA"/>
</dbReference>
<gene>
    <name evidence="2" type="ORF">T459_30504</name>
</gene>
<dbReference type="AlphaFoldDB" id="A0A2G2Y8S2"/>
<feature type="region of interest" description="Disordered" evidence="1">
    <location>
        <begin position="208"/>
        <end position="246"/>
    </location>
</feature>
<feature type="compositionally biased region" description="Acidic residues" evidence="1">
    <location>
        <begin position="212"/>
        <end position="236"/>
    </location>
</feature>
<keyword evidence="3" id="KW-1185">Reference proteome</keyword>
<dbReference type="Gramene" id="PHT66079">
    <property type="protein sequence ID" value="PHT66079"/>
    <property type="gene ID" value="T459_30504"/>
</dbReference>